<sequence>MVTVVNMKTISINQTNFPEVQRIYKEGIETGVATFETQIPDWNYWDANHLPFGRIVALKDNLYLGWAALSATSKRSVYSGVAEVSIYVSTAFRGQNIGDFLMKELIKISEQNNIWSLQSSIMRANPASLKLHTNNGFRIIGYKEKIGQLHGVWLDNILLERRSKIIGI</sequence>
<protein>
    <submittedName>
        <fullName evidence="2">Phosphinothricin acetyltransferase</fullName>
    </submittedName>
</protein>
<evidence type="ECO:0000313" key="3">
    <source>
        <dbReference type="Proteomes" id="UP000248703"/>
    </source>
</evidence>
<dbReference type="InterPro" id="IPR016181">
    <property type="entry name" value="Acyl_CoA_acyltransferase"/>
</dbReference>
<dbReference type="GO" id="GO:0016747">
    <property type="term" value="F:acyltransferase activity, transferring groups other than amino-acyl groups"/>
    <property type="evidence" value="ECO:0007669"/>
    <property type="project" value="InterPro"/>
</dbReference>
<dbReference type="EMBL" id="QLLO01000002">
    <property type="protein sequence ID" value="RAJ17083.1"/>
    <property type="molecule type" value="Genomic_DNA"/>
</dbReference>
<dbReference type="Gene3D" id="3.40.630.30">
    <property type="match status" value="1"/>
</dbReference>
<proteinExistence type="predicted"/>
<evidence type="ECO:0000259" key="1">
    <source>
        <dbReference type="PROSITE" id="PS51186"/>
    </source>
</evidence>
<dbReference type="Proteomes" id="UP000248703">
    <property type="component" value="Unassembled WGS sequence"/>
</dbReference>
<dbReference type="InterPro" id="IPR000182">
    <property type="entry name" value="GNAT_dom"/>
</dbReference>
<keyword evidence="2" id="KW-0808">Transferase</keyword>
<name>A0A327RNF3_9FLAO</name>
<dbReference type="AlphaFoldDB" id="A0A327RNF3"/>
<dbReference type="Pfam" id="PF00583">
    <property type="entry name" value="Acetyltransf_1"/>
    <property type="match status" value="1"/>
</dbReference>
<evidence type="ECO:0000313" key="2">
    <source>
        <dbReference type="EMBL" id="RAJ17083.1"/>
    </source>
</evidence>
<gene>
    <name evidence="2" type="ORF">LY08_00862</name>
</gene>
<dbReference type="SUPFAM" id="SSF55729">
    <property type="entry name" value="Acyl-CoA N-acyltransferases (Nat)"/>
    <property type="match status" value="1"/>
</dbReference>
<accession>A0A327RNF3</accession>
<dbReference type="PROSITE" id="PS51186">
    <property type="entry name" value="GNAT"/>
    <property type="match status" value="1"/>
</dbReference>
<feature type="domain" description="N-acetyltransferase" evidence="1">
    <location>
        <begin position="7"/>
        <end position="160"/>
    </location>
</feature>
<comment type="caution">
    <text evidence="2">The sequence shown here is derived from an EMBL/GenBank/DDBJ whole genome shotgun (WGS) entry which is preliminary data.</text>
</comment>
<organism evidence="2 3">
    <name type="scientific">Olleya aquimaris</name>
    <dbReference type="NCBI Taxonomy" id="639310"/>
    <lineage>
        <taxon>Bacteria</taxon>
        <taxon>Pseudomonadati</taxon>
        <taxon>Bacteroidota</taxon>
        <taxon>Flavobacteriia</taxon>
        <taxon>Flavobacteriales</taxon>
        <taxon>Flavobacteriaceae</taxon>
    </lineage>
</organism>
<reference evidence="2 3" key="1">
    <citation type="submission" date="2018-06" db="EMBL/GenBank/DDBJ databases">
        <title>Genomic Encyclopedia of Archaeal and Bacterial Type Strains, Phase II (KMG-II): from individual species to whole genera.</title>
        <authorList>
            <person name="Goeker M."/>
        </authorList>
    </citation>
    <scope>NUCLEOTIDE SEQUENCE [LARGE SCALE GENOMIC DNA]</scope>
    <source>
        <strain evidence="2 3">DSM 24464</strain>
    </source>
</reference>
<keyword evidence="3" id="KW-1185">Reference proteome</keyword>
<dbReference type="CDD" id="cd04301">
    <property type="entry name" value="NAT_SF"/>
    <property type="match status" value="1"/>
</dbReference>